<sequence length="152" mass="16331">MSEHERTGVMPSHESEHLGFFDRFATATAGLVSRAPFFAIAVGLVLAWILEGVVVAVVTGDPGTFVADTYQLQINTLTTIITFLLVALLQNTQTRADKATQAKLNAIADALADLMNELAEDRGREDLRGDAHELTQAVGLEEIVSADDHGGR</sequence>
<keyword evidence="3" id="KW-1185">Reference proteome</keyword>
<gene>
    <name evidence="2" type="ORF">GCM10011584_22790</name>
</gene>
<feature type="transmembrane region" description="Helical" evidence="1">
    <location>
        <begin position="37"/>
        <end position="58"/>
    </location>
</feature>
<keyword evidence="1" id="KW-1133">Transmembrane helix</keyword>
<evidence type="ECO:0000313" key="2">
    <source>
        <dbReference type="EMBL" id="GGO90607.1"/>
    </source>
</evidence>
<organism evidence="2 3">
    <name type="scientific">Nocardioides phosphati</name>
    <dbReference type="NCBI Taxonomy" id="1867775"/>
    <lineage>
        <taxon>Bacteria</taxon>
        <taxon>Bacillati</taxon>
        <taxon>Actinomycetota</taxon>
        <taxon>Actinomycetes</taxon>
        <taxon>Propionibacteriales</taxon>
        <taxon>Nocardioidaceae</taxon>
        <taxon>Nocardioides</taxon>
    </lineage>
</organism>
<evidence type="ECO:0000256" key="1">
    <source>
        <dbReference type="SAM" id="Phobius"/>
    </source>
</evidence>
<name>A0ABQ2NDH0_9ACTN</name>
<dbReference type="Proteomes" id="UP000655410">
    <property type="component" value="Unassembled WGS sequence"/>
</dbReference>
<keyword evidence="1" id="KW-0812">Transmembrane</keyword>
<dbReference type="InterPro" id="IPR007251">
    <property type="entry name" value="Iron_permease_Fet4"/>
</dbReference>
<dbReference type="EMBL" id="BMNI01000005">
    <property type="protein sequence ID" value="GGO90607.1"/>
    <property type="molecule type" value="Genomic_DNA"/>
</dbReference>
<dbReference type="RefSeq" id="WP_229662822.1">
    <property type="nucleotide sequence ID" value="NZ_BMNI01000005.1"/>
</dbReference>
<keyword evidence="1" id="KW-0472">Membrane</keyword>
<proteinExistence type="predicted"/>
<accession>A0ABQ2NDH0</accession>
<comment type="caution">
    <text evidence="2">The sequence shown here is derived from an EMBL/GenBank/DDBJ whole genome shotgun (WGS) entry which is preliminary data.</text>
</comment>
<evidence type="ECO:0008006" key="4">
    <source>
        <dbReference type="Google" id="ProtNLM"/>
    </source>
</evidence>
<feature type="transmembrane region" description="Helical" evidence="1">
    <location>
        <begin position="70"/>
        <end position="89"/>
    </location>
</feature>
<protein>
    <recommendedName>
        <fullName evidence="4">Low affinity iron permease family protein</fullName>
    </recommendedName>
</protein>
<dbReference type="Pfam" id="PF04120">
    <property type="entry name" value="Iron_permease"/>
    <property type="match status" value="1"/>
</dbReference>
<reference evidence="3" key="1">
    <citation type="journal article" date="2019" name="Int. J. Syst. Evol. Microbiol.">
        <title>The Global Catalogue of Microorganisms (GCM) 10K type strain sequencing project: providing services to taxonomists for standard genome sequencing and annotation.</title>
        <authorList>
            <consortium name="The Broad Institute Genomics Platform"/>
            <consortium name="The Broad Institute Genome Sequencing Center for Infectious Disease"/>
            <person name="Wu L."/>
            <person name="Ma J."/>
        </authorList>
    </citation>
    <scope>NUCLEOTIDE SEQUENCE [LARGE SCALE GENOMIC DNA]</scope>
    <source>
        <strain evidence="3">CGMCC 4.7371</strain>
    </source>
</reference>
<evidence type="ECO:0000313" key="3">
    <source>
        <dbReference type="Proteomes" id="UP000655410"/>
    </source>
</evidence>